<sequence>MATARKCANPAFKLTKMIRDMRLGSECCRFRSGTTTDAPYANAKLPNVVRTWCGTGKIWWHGQRTNFKETAYHGENVGIFLASKPSAPPHLL</sequence>
<dbReference type="RefSeq" id="XP_067817283.1">
    <property type="nucleotide sequence ID" value="XM_067964850.1"/>
</dbReference>
<evidence type="ECO:0000313" key="2">
    <source>
        <dbReference type="Proteomes" id="UP000294530"/>
    </source>
</evidence>
<dbReference type="AlphaFoldDB" id="A0A976IDK7"/>
<organism evidence="1 2">
    <name type="scientific">Bremia lactucae</name>
    <name type="common">Lettuce downy mildew</name>
    <dbReference type="NCBI Taxonomy" id="4779"/>
    <lineage>
        <taxon>Eukaryota</taxon>
        <taxon>Sar</taxon>
        <taxon>Stramenopiles</taxon>
        <taxon>Oomycota</taxon>
        <taxon>Peronosporomycetes</taxon>
        <taxon>Peronosporales</taxon>
        <taxon>Peronosporaceae</taxon>
        <taxon>Bremia</taxon>
    </lineage>
</organism>
<name>A0A976IDK7_BRELC</name>
<gene>
    <name evidence="1" type="ORF">CCR75_006783</name>
</gene>
<accession>A0A976IDK7</accession>
<reference evidence="1 2" key="1">
    <citation type="journal article" date="2021" name="Genome Biol.">
        <title>AFLAP: assembly-free linkage analysis pipeline using k-mers from genome sequencing data.</title>
        <authorList>
            <person name="Fletcher K."/>
            <person name="Zhang L."/>
            <person name="Gil J."/>
            <person name="Han R."/>
            <person name="Cavanaugh K."/>
            <person name="Michelmore R."/>
        </authorList>
    </citation>
    <scope>NUCLEOTIDE SEQUENCE [LARGE SCALE GENOMIC DNA]</scope>
    <source>
        <strain evidence="1 2">SF5</strain>
    </source>
</reference>
<protein>
    <submittedName>
        <fullName evidence="1">Uncharacterized protein</fullName>
    </submittedName>
</protein>
<proteinExistence type="predicted"/>
<dbReference type="KEGG" id="blac:94350521"/>
<dbReference type="Proteomes" id="UP000294530">
    <property type="component" value="Unassembled WGS sequence"/>
</dbReference>
<dbReference type="EMBL" id="SHOA02000013">
    <property type="protein sequence ID" value="TDH67784.1"/>
    <property type="molecule type" value="Genomic_DNA"/>
</dbReference>
<comment type="caution">
    <text evidence="1">The sequence shown here is derived from an EMBL/GenBank/DDBJ whole genome shotgun (WGS) entry which is preliminary data.</text>
</comment>
<dbReference type="GeneID" id="94350521"/>
<evidence type="ECO:0000313" key="1">
    <source>
        <dbReference type="EMBL" id="TDH67784.1"/>
    </source>
</evidence>
<keyword evidence="2" id="KW-1185">Reference proteome</keyword>